<evidence type="ECO:0000313" key="2">
    <source>
        <dbReference type="Proteomes" id="UP000516361"/>
    </source>
</evidence>
<dbReference type="InParanoid" id="A0A7G1G6Y8"/>
<reference evidence="1 2" key="1">
    <citation type="submission" date="2018-06" db="EMBL/GenBank/DDBJ databases">
        <title>Genome sequencing of Oceanotoga sp. sy52.</title>
        <authorList>
            <person name="Mori K."/>
        </authorList>
    </citation>
    <scope>NUCLEOTIDE SEQUENCE [LARGE SCALE GENOMIC DNA]</scope>
    <source>
        <strain evidence="2">sy52</strain>
    </source>
</reference>
<gene>
    <name evidence="1" type="ORF">OSSY52_21060</name>
</gene>
<protein>
    <submittedName>
        <fullName evidence="1">Uncharacterized protein</fullName>
    </submittedName>
</protein>
<name>A0A7G1G6Y8_9BACT</name>
<dbReference type="KEGG" id="ocy:OSSY52_21060"/>
<organism evidence="1 2">
    <name type="scientific">Tepiditoga spiralis</name>
    <dbReference type="NCBI Taxonomy" id="2108365"/>
    <lineage>
        <taxon>Bacteria</taxon>
        <taxon>Thermotogati</taxon>
        <taxon>Thermotogota</taxon>
        <taxon>Thermotogae</taxon>
        <taxon>Petrotogales</taxon>
        <taxon>Petrotogaceae</taxon>
        <taxon>Tepiditoga</taxon>
    </lineage>
</organism>
<dbReference type="AlphaFoldDB" id="A0A7G1G6Y8"/>
<keyword evidence="2" id="KW-1185">Reference proteome</keyword>
<proteinExistence type="predicted"/>
<sequence>MSKKLYIFFLLLLFSISLFSTNYNLNLEVLKVKPLKLSFNANDNAINFRISIEEKEPFLKEQNLFFKKIKVKTGEQNFSFFLDIPTYNSEMGIGFKYNTYNSILLGIIKYDYFNTFNFKSNNYYIFQGFNTYFSIPTITIGSFNNFFLNINSEVYSFSRIGFKLQRFLELPLFLNFGRNFETGIQVLSFDKYYSTGIFGGISYNKNKIYVLGDISTKLNLLKKDFIVGFGLMYNEEYKYRIYLISDTKNFPIYIYFNECGGGIFAEL</sequence>
<dbReference type="EMBL" id="AP018712">
    <property type="protein sequence ID" value="BBE31965.1"/>
    <property type="molecule type" value="Genomic_DNA"/>
</dbReference>
<evidence type="ECO:0000313" key="1">
    <source>
        <dbReference type="EMBL" id="BBE31965.1"/>
    </source>
</evidence>
<dbReference type="RefSeq" id="WP_190614825.1">
    <property type="nucleotide sequence ID" value="NZ_AP018712.1"/>
</dbReference>
<accession>A0A7G1G6Y8</accession>
<dbReference type="Proteomes" id="UP000516361">
    <property type="component" value="Chromosome"/>
</dbReference>